<keyword evidence="6" id="KW-1185">Reference proteome</keyword>
<dbReference type="Pfam" id="PF01547">
    <property type="entry name" value="SBP_bac_1"/>
    <property type="match status" value="1"/>
</dbReference>
<comment type="caution">
    <text evidence="5">The sequence shown here is derived from an EMBL/GenBank/DDBJ whole genome shotgun (WGS) entry which is preliminary data.</text>
</comment>
<accession>A0A2P8DYA8</accession>
<evidence type="ECO:0000256" key="4">
    <source>
        <dbReference type="SAM" id="SignalP"/>
    </source>
</evidence>
<feature type="signal peptide" evidence="4">
    <location>
        <begin position="1"/>
        <end position="21"/>
    </location>
</feature>
<dbReference type="PANTHER" id="PTHR30061">
    <property type="entry name" value="MALTOSE-BINDING PERIPLASMIC PROTEIN"/>
    <property type="match status" value="1"/>
</dbReference>
<organism evidence="5 6">
    <name type="scientific">Haloactinopolyspora alba</name>
    <dbReference type="NCBI Taxonomy" id="648780"/>
    <lineage>
        <taxon>Bacteria</taxon>
        <taxon>Bacillati</taxon>
        <taxon>Actinomycetota</taxon>
        <taxon>Actinomycetes</taxon>
        <taxon>Jiangellales</taxon>
        <taxon>Jiangellaceae</taxon>
        <taxon>Haloactinopolyspora</taxon>
    </lineage>
</organism>
<keyword evidence="3 4" id="KW-0732">Signal</keyword>
<feature type="chain" id="PRO_5038708623" evidence="4">
    <location>
        <begin position="22"/>
        <end position="424"/>
    </location>
</feature>
<dbReference type="InterPro" id="IPR006059">
    <property type="entry name" value="SBP"/>
</dbReference>
<dbReference type="AlphaFoldDB" id="A0A2P8DYA8"/>
<protein>
    <submittedName>
        <fullName evidence="5">Carbohydrate ABC transporter substrate-binding protein (CUT1 family)</fullName>
    </submittedName>
</protein>
<proteinExistence type="inferred from homology"/>
<dbReference type="CDD" id="cd14748">
    <property type="entry name" value="PBP2_UgpB"/>
    <property type="match status" value="1"/>
</dbReference>
<keyword evidence="2" id="KW-0813">Transport</keyword>
<dbReference type="OrthoDB" id="9795467at2"/>
<dbReference type="Gene3D" id="3.40.190.10">
    <property type="entry name" value="Periplasmic binding protein-like II"/>
    <property type="match status" value="1"/>
</dbReference>
<reference evidence="5 6" key="1">
    <citation type="submission" date="2018-03" db="EMBL/GenBank/DDBJ databases">
        <title>Genomic Encyclopedia of Archaeal and Bacterial Type Strains, Phase II (KMG-II): from individual species to whole genera.</title>
        <authorList>
            <person name="Goeker M."/>
        </authorList>
    </citation>
    <scope>NUCLEOTIDE SEQUENCE [LARGE SCALE GENOMIC DNA]</scope>
    <source>
        <strain evidence="5 6">DSM 45211</strain>
    </source>
</reference>
<evidence type="ECO:0000313" key="5">
    <source>
        <dbReference type="EMBL" id="PSL02172.1"/>
    </source>
</evidence>
<evidence type="ECO:0000256" key="3">
    <source>
        <dbReference type="ARBA" id="ARBA00022729"/>
    </source>
</evidence>
<dbReference type="PANTHER" id="PTHR30061:SF50">
    <property type="entry name" value="MALTOSE_MALTODEXTRIN-BINDING PERIPLASMIC PROTEIN"/>
    <property type="match status" value="1"/>
</dbReference>
<dbReference type="Proteomes" id="UP000243528">
    <property type="component" value="Unassembled WGS sequence"/>
</dbReference>
<dbReference type="GO" id="GO:0015768">
    <property type="term" value="P:maltose transport"/>
    <property type="evidence" value="ECO:0007669"/>
    <property type="project" value="TreeGrafter"/>
</dbReference>
<dbReference type="SUPFAM" id="SSF53850">
    <property type="entry name" value="Periplasmic binding protein-like II"/>
    <property type="match status" value="1"/>
</dbReference>
<dbReference type="GO" id="GO:0055052">
    <property type="term" value="C:ATP-binding cassette (ABC) transporter complex, substrate-binding subunit-containing"/>
    <property type="evidence" value="ECO:0007669"/>
    <property type="project" value="TreeGrafter"/>
</dbReference>
<sequence length="424" mass="45366">MAPTRTLTATLLATGSLVLLAACGGGDETSGQGGDELTYWARGANEAINQQLVDAWNETHDVQIELLAVPDDEYNQKLAAAVQAGTPPDVVTVDVVHVPRLARGGALDPITDQAKELPFFDTLFQSYVDYSTYEGDIYALPENVDASTLYWNKNLFEQAGLDPEKPPRSFAELKEYAEKISALGDDTYGFYFSGQCVGCNDYTFSPLVWASGGDFVSEDGTTATLTDPAVADALRLYRDLWESGAVPDQAETDTGANWVSSFGSGNIGMIGLGAFAISQMSENFPDVDYGVATLPGKDGGESSFTGGDVIAIPSGAEHPDAAWEFVKWSLTDAAQVDVYAKNGKLVARSDLIENEYATENPKVVAHNRALQAGRLPVYHPNSAEIDAPTGPFNSAFQEIVFGGADPESVLPSAEEEFQRLLDQG</sequence>
<dbReference type="GO" id="GO:1901982">
    <property type="term" value="F:maltose binding"/>
    <property type="evidence" value="ECO:0007669"/>
    <property type="project" value="TreeGrafter"/>
</dbReference>
<dbReference type="GO" id="GO:0042956">
    <property type="term" value="P:maltodextrin transmembrane transport"/>
    <property type="evidence" value="ECO:0007669"/>
    <property type="project" value="TreeGrafter"/>
</dbReference>
<evidence type="ECO:0000256" key="2">
    <source>
        <dbReference type="ARBA" id="ARBA00022448"/>
    </source>
</evidence>
<name>A0A2P8DYA8_9ACTN</name>
<dbReference type="RefSeq" id="WP_106538170.1">
    <property type="nucleotide sequence ID" value="NZ_PYGE01000011.1"/>
</dbReference>
<evidence type="ECO:0000256" key="1">
    <source>
        <dbReference type="ARBA" id="ARBA00008520"/>
    </source>
</evidence>
<evidence type="ECO:0000313" key="6">
    <source>
        <dbReference type="Proteomes" id="UP000243528"/>
    </source>
</evidence>
<dbReference type="PROSITE" id="PS51257">
    <property type="entry name" value="PROKAR_LIPOPROTEIN"/>
    <property type="match status" value="1"/>
</dbReference>
<gene>
    <name evidence="5" type="ORF">CLV30_111127</name>
</gene>
<dbReference type="EMBL" id="PYGE01000011">
    <property type="protein sequence ID" value="PSL02172.1"/>
    <property type="molecule type" value="Genomic_DNA"/>
</dbReference>
<comment type="similarity">
    <text evidence="1">Belongs to the bacterial solute-binding protein 1 family.</text>
</comment>